<feature type="region of interest" description="Disordered" evidence="8">
    <location>
        <begin position="261"/>
        <end position="282"/>
    </location>
</feature>
<feature type="region of interest" description="Disordered" evidence="8">
    <location>
        <begin position="219"/>
        <end position="248"/>
    </location>
</feature>
<dbReference type="PROSITE" id="PS00028">
    <property type="entry name" value="ZINC_FINGER_C2H2_1"/>
    <property type="match status" value="3"/>
</dbReference>
<evidence type="ECO:0000313" key="10">
    <source>
        <dbReference type="Proteomes" id="UP000504633"/>
    </source>
</evidence>
<dbReference type="PANTHER" id="PTHR23235">
    <property type="entry name" value="KRUEPPEL-LIKE TRANSCRIPTION FACTOR"/>
    <property type="match status" value="1"/>
</dbReference>
<keyword evidence="4 7" id="KW-0863">Zinc-finger</keyword>
<keyword evidence="3" id="KW-0677">Repeat</keyword>
<accession>A0A6J1L509</accession>
<evidence type="ECO:0000256" key="5">
    <source>
        <dbReference type="ARBA" id="ARBA00022833"/>
    </source>
</evidence>
<dbReference type="InterPro" id="IPR036236">
    <property type="entry name" value="Znf_C2H2_sf"/>
</dbReference>
<dbReference type="Gene3D" id="3.30.160.60">
    <property type="entry name" value="Classic Zinc Finger"/>
    <property type="match status" value="3"/>
</dbReference>
<dbReference type="FunFam" id="3.30.160.60:FF:000624">
    <property type="entry name" value="zinc finger protein 697"/>
    <property type="match status" value="1"/>
</dbReference>
<dbReference type="FunFam" id="3.30.160.60:FF:000018">
    <property type="entry name" value="Krueppel-like factor 15"/>
    <property type="match status" value="1"/>
</dbReference>
<keyword evidence="5" id="KW-0862">Zinc</keyword>
<comment type="subcellular location">
    <subcellularLocation>
        <location evidence="1">Nucleus</location>
    </subcellularLocation>
</comment>
<evidence type="ECO:0000256" key="7">
    <source>
        <dbReference type="PROSITE-ProRule" id="PRU00042"/>
    </source>
</evidence>
<dbReference type="RefSeq" id="XP_023161552.1">
    <property type="nucleotide sequence ID" value="XM_023305784.1"/>
</dbReference>
<evidence type="ECO:0000256" key="2">
    <source>
        <dbReference type="ARBA" id="ARBA00022723"/>
    </source>
</evidence>
<keyword evidence="10" id="KW-1185">Reference proteome</keyword>
<evidence type="ECO:0000256" key="1">
    <source>
        <dbReference type="ARBA" id="ARBA00004123"/>
    </source>
</evidence>
<feature type="compositionally biased region" description="Polar residues" evidence="8">
    <location>
        <begin position="234"/>
        <end position="248"/>
    </location>
</feature>
<feature type="region of interest" description="Disordered" evidence="8">
    <location>
        <begin position="458"/>
        <end position="481"/>
    </location>
</feature>
<feature type="domain" description="C2H2-type" evidence="9">
    <location>
        <begin position="545"/>
        <end position="568"/>
    </location>
</feature>
<evidence type="ECO:0000313" key="11">
    <source>
        <dbReference type="RefSeq" id="XP_023161552.1"/>
    </source>
</evidence>
<feature type="domain" description="C2H2-type" evidence="9">
    <location>
        <begin position="515"/>
        <end position="544"/>
    </location>
</feature>
<dbReference type="GO" id="GO:0008270">
    <property type="term" value="F:zinc ion binding"/>
    <property type="evidence" value="ECO:0007669"/>
    <property type="project" value="UniProtKB-KW"/>
</dbReference>
<dbReference type="GO" id="GO:0000981">
    <property type="term" value="F:DNA-binding transcription factor activity, RNA polymerase II-specific"/>
    <property type="evidence" value="ECO:0007669"/>
    <property type="project" value="TreeGrafter"/>
</dbReference>
<evidence type="ECO:0000256" key="6">
    <source>
        <dbReference type="ARBA" id="ARBA00023242"/>
    </source>
</evidence>
<feature type="compositionally biased region" description="Basic and acidic residues" evidence="8">
    <location>
        <begin position="472"/>
        <end position="481"/>
    </location>
</feature>
<dbReference type="Pfam" id="PF00096">
    <property type="entry name" value="zf-C2H2"/>
    <property type="match status" value="3"/>
</dbReference>
<organism evidence="10 11">
    <name type="scientific">Drosophila hydei</name>
    <name type="common">Fruit fly</name>
    <dbReference type="NCBI Taxonomy" id="7224"/>
    <lineage>
        <taxon>Eukaryota</taxon>
        <taxon>Metazoa</taxon>
        <taxon>Ecdysozoa</taxon>
        <taxon>Arthropoda</taxon>
        <taxon>Hexapoda</taxon>
        <taxon>Insecta</taxon>
        <taxon>Pterygota</taxon>
        <taxon>Neoptera</taxon>
        <taxon>Endopterygota</taxon>
        <taxon>Diptera</taxon>
        <taxon>Brachycera</taxon>
        <taxon>Muscomorpha</taxon>
        <taxon>Ephydroidea</taxon>
        <taxon>Drosophilidae</taxon>
        <taxon>Drosophila</taxon>
    </lineage>
</organism>
<dbReference type="PROSITE" id="PS50157">
    <property type="entry name" value="ZINC_FINGER_C2H2_2"/>
    <property type="match status" value="3"/>
</dbReference>
<dbReference type="AlphaFoldDB" id="A0A6J1L509"/>
<dbReference type="CDD" id="cd21973">
    <property type="entry name" value="KLF6_7_N-like"/>
    <property type="match status" value="1"/>
</dbReference>
<dbReference type="SUPFAM" id="SSF57667">
    <property type="entry name" value="beta-beta-alpha zinc fingers"/>
    <property type="match status" value="2"/>
</dbReference>
<evidence type="ECO:0000256" key="3">
    <source>
        <dbReference type="ARBA" id="ARBA00022737"/>
    </source>
</evidence>
<evidence type="ECO:0000259" key="9">
    <source>
        <dbReference type="PROSITE" id="PS50157"/>
    </source>
</evidence>
<dbReference type="Proteomes" id="UP000504633">
    <property type="component" value="Unplaced"/>
</dbReference>
<evidence type="ECO:0000256" key="8">
    <source>
        <dbReference type="SAM" id="MobiDB-lite"/>
    </source>
</evidence>
<gene>
    <name evidence="11" type="primary">LOC111593177</name>
</gene>
<protein>
    <submittedName>
        <fullName evidence="11">Krueppel-like factor luna isoform X1</fullName>
    </submittedName>
</protein>
<dbReference type="GO" id="GO:0005634">
    <property type="term" value="C:nucleus"/>
    <property type="evidence" value="ECO:0007669"/>
    <property type="project" value="UniProtKB-SubCell"/>
</dbReference>
<keyword evidence="2" id="KW-0479">Metal-binding</keyword>
<feature type="domain" description="C2H2-type" evidence="9">
    <location>
        <begin position="485"/>
        <end position="514"/>
    </location>
</feature>
<keyword evidence="6" id="KW-0539">Nucleus</keyword>
<reference evidence="11" key="1">
    <citation type="submission" date="2025-08" db="UniProtKB">
        <authorList>
            <consortium name="RefSeq"/>
        </authorList>
    </citation>
    <scope>IDENTIFICATION</scope>
    <source>
        <strain evidence="11">15085-1641.00</strain>
        <tissue evidence="11">Whole body</tissue>
    </source>
</reference>
<evidence type="ECO:0000256" key="4">
    <source>
        <dbReference type="ARBA" id="ARBA00022771"/>
    </source>
</evidence>
<dbReference type="GeneID" id="111593177"/>
<dbReference type="InterPro" id="IPR013087">
    <property type="entry name" value="Znf_C2H2_type"/>
</dbReference>
<feature type="region of interest" description="Disordered" evidence="8">
    <location>
        <begin position="332"/>
        <end position="364"/>
    </location>
</feature>
<name>A0A6J1L509_DROHY</name>
<proteinExistence type="predicted"/>
<sequence length="568" mass="62145">MDILPSGNIFNELERICTTGYFSSQPSIEDQWQQTCYELERYLRDEPKLQTYKKITDLDSAWDIFSTPARFLEELKIKESLDTISTTSSVSSNCSGISWDSNGSQALSCAVLVKQERIDEDDEEAAHVLSCNEKLDVLFAAPPSAISPNPSICSAGNMTPTSNSNCTVNSSTVSISSSNTSCNTITLSSSNSSAPAIKVRVVQAKSQRHYQLGQDHVHNFLLPPLTPPSSPESNLRSHNYAQPPQQRPQHIDANELAAILKQQQHHQQQRQQTAAETAAAANSSPASAILHFSGQTPGAKNSSLTQATTLQLQQQQQQLAVQHLSISPQVLNKASNRSSASSLNNNNNSSSNNNSNSSADLSANNLNNIPRSTIVRLTTANGTPGAAGISLARVIQMQNNGNANVAAVLSAAANNTNGNNSCSSTNLGTTTAMQQQSASQRQQPTPPIVAVVTSMSEKSTTASTKNHHPRQHHIDHSPDAKRRIHKCQFLGCKKVYTKSSHLKAHQRTHTGEKPYKCSWDGCEWRFARSDELTRHYRKHTGAKPFKCRNCDRCFSRSDHLALHMKRHM</sequence>
<dbReference type="GO" id="GO:0000978">
    <property type="term" value="F:RNA polymerase II cis-regulatory region sequence-specific DNA binding"/>
    <property type="evidence" value="ECO:0007669"/>
    <property type="project" value="TreeGrafter"/>
</dbReference>
<dbReference type="SMART" id="SM00355">
    <property type="entry name" value="ZnF_C2H2"/>
    <property type="match status" value="3"/>
</dbReference>
<dbReference type="KEGG" id="dhe:111593177"/>
<dbReference type="PANTHER" id="PTHR23235:SF150">
    <property type="entry name" value="KRUEPPEL-LIKE FACTOR LUNA"/>
    <property type="match status" value="1"/>
</dbReference>
<dbReference type="OrthoDB" id="4748970at2759"/>
<dbReference type="FunFam" id="3.30.160.60:FF:000021">
    <property type="entry name" value="Basic krueppel-like factor 3"/>
    <property type="match status" value="1"/>
</dbReference>
<feature type="compositionally biased region" description="Low complexity" evidence="8">
    <location>
        <begin position="269"/>
        <end position="281"/>
    </location>
</feature>